<proteinExistence type="predicted"/>
<keyword evidence="1" id="KW-0732">Signal</keyword>
<dbReference type="EMBL" id="CAJNOJ010000093">
    <property type="protein sequence ID" value="CAF1090896.1"/>
    <property type="molecule type" value="Genomic_DNA"/>
</dbReference>
<accession>A0A814NAK1</accession>
<evidence type="ECO:0000313" key="2">
    <source>
        <dbReference type="EMBL" id="CAF1090896.1"/>
    </source>
</evidence>
<comment type="caution">
    <text evidence="2">The sequence shown here is derived from an EMBL/GenBank/DDBJ whole genome shotgun (WGS) entry which is preliminary data.</text>
</comment>
<organism evidence="2 3">
    <name type="scientific">Adineta ricciae</name>
    <name type="common">Rotifer</name>
    <dbReference type="NCBI Taxonomy" id="249248"/>
    <lineage>
        <taxon>Eukaryota</taxon>
        <taxon>Metazoa</taxon>
        <taxon>Spiralia</taxon>
        <taxon>Gnathifera</taxon>
        <taxon>Rotifera</taxon>
        <taxon>Eurotatoria</taxon>
        <taxon>Bdelloidea</taxon>
        <taxon>Adinetida</taxon>
        <taxon>Adinetidae</taxon>
        <taxon>Adineta</taxon>
    </lineage>
</organism>
<gene>
    <name evidence="2" type="ORF">EDS130_LOCUS19470</name>
</gene>
<name>A0A814NAK1_ADIRI</name>
<dbReference type="AlphaFoldDB" id="A0A814NAK1"/>
<evidence type="ECO:0000313" key="3">
    <source>
        <dbReference type="Proteomes" id="UP000663852"/>
    </source>
</evidence>
<protein>
    <submittedName>
        <fullName evidence="2">Uncharacterized protein</fullName>
    </submittedName>
</protein>
<feature type="signal peptide" evidence="1">
    <location>
        <begin position="1"/>
        <end position="22"/>
    </location>
</feature>
<reference evidence="2" key="1">
    <citation type="submission" date="2021-02" db="EMBL/GenBank/DDBJ databases">
        <authorList>
            <person name="Nowell W R."/>
        </authorList>
    </citation>
    <scope>NUCLEOTIDE SEQUENCE</scope>
</reference>
<dbReference type="Proteomes" id="UP000663852">
    <property type="component" value="Unassembled WGS sequence"/>
</dbReference>
<feature type="chain" id="PRO_5032481078" evidence="1">
    <location>
        <begin position="23"/>
        <end position="75"/>
    </location>
</feature>
<evidence type="ECO:0000256" key="1">
    <source>
        <dbReference type="SAM" id="SignalP"/>
    </source>
</evidence>
<sequence>MLTIILIGLIVLITNQFNGTLSSDNLFQRRKLSENKSLNQSQVHNLVLDVHNGFTQSDSQEKKDADIVVSMKSNK</sequence>